<dbReference type="RefSeq" id="WP_260899989.1">
    <property type="nucleotide sequence ID" value="NZ_JAOCZP010000001.1"/>
</dbReference>
<evidence type="ECO:0000313" key="4">
    <source>
        <dbReference type="Proteomes" id="UP001320831"/>
    </source>
</evidence>
<feature type="domain" description="Pyruvate phosphate dikinase AMP/ATP-binding" evidence="2">
    <location>
        <begin position="65"/>
        <end position="191"/>
    </location>
</feature>
<accession>A0ABT2LGM2</accession>
<dbReference type="Pfam" id="PF00391">
    <property type="entry name" value="PEP-utilizers"/>
    <property type="match status" value="1"/>
</dbReference>
<dbReference type="SUPFAM" id="SSF56059">
    <property type="entry name" value="Glutathione synthetase ATP-binding domain-like"/>
    <property type="match status" value="1"/>
</dbReference>
<feature type="domain" description="PEP-utilising enzyme mobile" evidence="1">
    <location>
        <begin position="741"/>
        <end position="811"/>
    </location>
</feature>
<dbReference type="Pfam" id="PF01326">
    <property type="entry name" value="PPDK_N"/>
    <property type="match status" value="2"/>
</dbReference>
<dbReference type="InterPro" id="IPR008279">
    <property type="entry name" value="PEP-util_enz_mobile_dom"/>
</dbReference>
<dbReference type="Proteomes" id="UP001320831">
    <property type="component" value="Unassembled WGS sequence"/>
</dbReference>
<dbReference type="SUPFAM" id="SSF52009">
    <property type="entry name" value="Phosphohistidine domain"/>
    <property type="match status" value="1"/>
</dbReference>
<dbReference type="InterPro" id="IPR013815">
    <property type="entry name" value="ATP_grasp_subdomain_1"/>
</dbReference>
<dbReference type="PANTHER" id="PTHR43615">
    <property type="entry name" value="PHOSPHOENOLPYRUVATE SYNTHASE-RELATED"/>
    <property type="match status" value="1"/>
</dbReference>
<name>A0ABT2LGM2_9HYPH</name>
<dbReference type="Gene3D" id="3.30.1490.20">
    <property type="entry name" value="ATP-grasp fold, A domain"/>
    <property type="match status" value="1"/>
</dbReference>
<organism evidence="3 4">
    <name type="scientific">Chelativorans salis</name>
    <dbReference type="NCBI Taxonomy" id="2978478"/>
    <lineage>
        <taxon>Bacteria</taxon>
        <taxon>Pseudomonadati</taxon>
        <taxon>Pseudomonadota</taxon>
        <taxon>Alphaproteobacteria</taxon>
        <taxon>Hyphomicrobiales</taxon>
        <taxon>Phyllobacteriaceae</taxon>
        <taxon>Chelativorans</taxon>
    </lineage>
</organism>
<dbReference type="InterPro" id="IPR036637">
    <property type="entry name" value="Phosphohistidine_dom_sf"/>
</dbReference>
<comment type="caution">
    <text evidence="3">The sequence shown here is derived from an EMBL/GenBank/DDBJ whole genome shotgun (WGS) entry which is preliminary data.</text>
</comment>
<evidence type="ECO:0000259" key="1">
    <source>
        <dbReference type="Pfam" id="PF00391"/>
    </source>
</evidence>
<keyword evidence="4" id="KW-1185">Reference proteome</keyword>
<dbReference type="Gene3D" id="3.50.30.10">
    <property type="entry name" value="Phosphohistidine domain"/>
    <property type="match status" value="1"/>
</dbReference>
<proteinExistence type="predicted"/>
<sequence length="818" mass="88549">MIVNGSAAAEAAKIGGKAATLAALVKDGFEVPPFFTITPAAFTGTGLRAEARKGLIGHLEEIGPGPFAVRSSAREEDGAEHSHAGQFLSLLNIAAADVPKAAHRVWKSGGTDTLRAYRARRGLGSGDHAPAVLVQRLVRARAAGVAFSADPVSGRRDRIVASAVAGLGDRLVGGETDGDDYLIDRRTGALLEGPEDGVLSPADLEALSAMVARIEAVRGVPQDVEWAFEGKRLFLLQARPITTPLRAEPIDDPQLTIFDNSNIIESYPGLVSPLTYSFAQYVYARVYPVLMKLLGVRADVIRAQTTAFENLLGRIDCRVYYNLINWYRLIALLPCFAINRAPMETMMGVSEPLPVEIADRLAPKPAKGWAAVREYARISRTGLGLIREAIRLPRTIRAFHERLDRALEVKPAEIDAMPLTALAAEYRRVESQLLGRWDAPLINDLLCMMAFGASRKLMERWAGEVGLALHNEVMIGQGDIISAEPARRIARMGTFAAGEEGLIEALEAGDFAVLSQHPKLEREATDYIAKFGDRCTQELKLESITLEEDPRPLLAAIAAAARGGRKPVHHAEREKDPAATLFAGRPVRRFIARRVLAMAKARVRDRENLRFERTRVFGHARRLFLAMGRQLHAHGVLEEARDVFYLTVPEVLGAIEGFGTSTDLAPLAAARKVEMARAEKRPDPPERLTVTGAAINAADLPSPSARSGDDGEQVRLGTACCAGIVQAPVRVVRDPRTESVKQGEVLVARFTDPGWIALFANASAIVVERGSLLSHSAIVARELGLPCVVGLRGATEWLVSGERVEVDGATGAVRKLNV</sequence>
<evidence type="ECO:0000313" key="3">
    <source>
        <dbReference type="EMBL" id="MCT7373660.1"/>
    </source>
</evidence>
<dbReference type="PANTHER" id="PTHR43615:SF1">
    <property type="entry name" value="PPDK_N DOMAIN-CONTAINING PROTEIN"/>
    <property type="match status" value="1"/>
</dbReference>
<feature type="domain" description="Pyruvate phosphate dikinase AMP/ATP-binding" evidence="2">
    <location>
        <begin position="198"/>
        <end position="244"/>
    </location>
</feature>
<dbReference type="InterPro" id="IPR002192">
    <property type="entry name" value="PPDK_AMP/ATP-bd"/>
</dbReference>
<dbReference type="InterPro" id="IPR051549">
    <property type="entry name" value="PEP_Utilizing_Enz"/>
</dbReference>
<gene>
    <name evidence="3" type="ORF">N5A92_01175</name>
</gene>
<protein>
    <submittedName>
        <fullName evidence="3">PEP-utilizing enzyme</fullName>
    </submittedName>
</protein>
<dbReference type="EMBL" id="JAOCZP010000001">
    <property type="protein sequence ID" value="MCT7373660.1"/>
    <property type="molecule type" value="Genomic_DNA"/>
</dbReference>
<dbReference type="Gene3D" id="3.30.470.20">
    <property type="entry name" value="ATP-grasp fold, B domain"/>
    <property type="match status" value="2"/>
</dbReference>
<reference evidence="3 4" key="1">
    <citation type="submission" date="2022-09" db="EMBL/GenBank/DDBJ databases">
        <title>Chelativorans salina sp. nov., a novel slightly halophilic bacterium isolated from a saline lake sediment enrichment.</title>
        <authorList>
            <person name="Gao L."/>
            <person name="Fang B.-Z."/>
            <person name="Li W.-J."/>
        </authorList>
    </citation>
    <scope>NUCLEOTIDE SEQUENCE [LARGE SCALE GENOMIC DNA]</scope>
    <source>
        <strain evidence="3 4">EGI FJ00035</strain>
    </source>
</reference>
<evidence type="ECO:0000259" key="2">
    <source>
        <dbReference type="Pfam" id="PF01326"/>
    </source>
</evidence>